<name>A0ACB8YA48_ARCLA</name>
<accession>A0ACB8YA48</accession>
<evidence type="ECO:0000313" key="1">
    <source>
        <dbReference type="EMBL" id="KAI3681797.1"/>
    </source>
</evidence>
<sequence>MYFIQAFIISRFVLPFFRSHFHMTILSFIVLRIRDLTKSPSPKGSPSYPEAQVLVKAWPEKSWLEKPDQVHTQEARTENGLKKLGQIDRLF</sequence>
<proteinExistence type="predicted"/>
<gene>
    <name evidence="1" type="ORF">L6452_36602</name>
</gene>
<organism evidence="1 2">
    <name type="scientific">Arctium lappa</name>
    <name type="common">Greater burdock</name>
    <name type="synonym">Lappa major</name>
    <dbReference type="NCBI Taxonomy" id="4217"/>
    <lineage>
        <taxon>Eukaryota</taxon>
        <taxon>Viridiplantae</taxon>
        <taxon>Streptophyta</taxon>
        <taxon>Embryophyta</taxon>
        <taxon>Tracheophyta</taxon>
        <taxon>Spermatophyta</taxon>
        <taxon>Magnoliopsida</taxon>
        <taxon>eudicotyledons</taxon>
        <taxon>Gunneridae</taxon>
        <taxon>Pentapetalae</taxon>
        <taxon>asterids</taxon>
        <taxon>campanulids</taxon>
        <taxon>Asterales</taxon>
        <taxon>Asteraceae</taxon>
        <taxon>Carduoideae</taxon>
        <taxon>Cardueae</taxon>
        <taxon>Arctiinae</taxon>
        <taxon>Arctium</taxon>
    </lineage>
</organism>
<keyword evidence="2" id="KW-1185">Reference proteome</keyword>
<protein>
    <submittedName>
        <fullName evidence="1">Uncharacterized protein</fullName>
    </submittedName>
</protein>
<reference evidence="1 2" key="2">
    <citation type="journal article" date="2022" name="Mol. Ecol. Resour.">
        <title>The genomes of chicory, endive, great burdock and yacon provide insights into Asteraceae paleo-polyploidization history and plant inulin production.</title>
        <authorList>
            <person name="Fan W."/>
            <person name="Wang S."/>
            <person name="Wang H."/>
            <person name="Wang A."/>
            <person name="Jiang F."/>
            <person name="Liu H."/>
            <person name="Zhao H."/>
            <person name="Xu D."/>
            <person name="Zhang Y."/>
        </authorList>
    </citation>
    <scope>NUCLEOTIDE SEQUENCE [LARGE SCALE GENOMIC DNA]</scope>
    <source>
        <strain evidence="2">cv. Niubang</strain>
    </source>
</reference>
<dbReference type="EMBL" id="CM042059">
    <property type="protein sequence ID" value="KAI3681797.1"/>
    <property type="molecule type" value="Genomic_DNA"/>
</dbReference>
<dbReference type="Proteomes" id="UP001055879">
    <property type="component" value="Linkage Group LG13"/>
</dbReference>
<reference evidence="2" key="1">
    <citation type="journal article" date="2022" name="Mol. Ecol. Resour.">
        <title>The genomes of chicory, endive, great burdock and yacon provide insights into Asteraceae palaeo-polyploidization history and plant inulin production.</title>
        <authorList>
            <person name="Fan W."/>
            <person name="Wang S."/>
            <person name="Wang H."/>
            <person name="Wang A."/>
            <person name="Jiang F."/>
            <person name="Liu H."/>
            <person name="Zhao H."/>
            <person name="Xu D."/>
            <person name="Zhang Y."/>
        </authorList>
    </citation>
    <scope>NUCLEOTIDE SEQUENCE [LARGE SCALE GENOMIC DNA]</scope>
    <source>
        <strain evidence="2">cv. Niubang</strain>
    </source>
</reference>
<evidence type="ECO:0000313" key="2">
    <source>
        <dbReference type="Proteomes" id="UP001055879"/>
    </source>
</evidence>
<comment type="caution">
    <text evidence="1">The sequence shown here is derived from an EMBL/GenBank/DDBJ whole genome shotgun (WGS) entry which is preliminary data.</text>
</comment>